<dbReference type="AlphaFoldDB" id="A0A1A9W6P8"/>
<dbReference type="EnsemblMetazoa" id="GBRI008185-RA">
    <property type="protein sequence ID" value="GBRI008185-PA"/>
    <property type="gene ID" value="GBRI008185"/>
</dbReference>
<name>A0A1A9W6P8_9MUSC</name>
<evidence type="ECO:0000313" key="6">
    <source>
        <dbReference type="Proteomes" id="UP000091820"/>
    </source>
</evidence>
<organism evidence="5 6">
    <name type="scientific">Glossina brevipalpis</name>
    <dbReference type="NCBI Taxonomy" id="37001"/>
    <lineage>
        <taxon>Eukaryota</taxon>
        <taxon>Metazoa</taxon>
        <taxon>Ecdysozoa</taxon>
        <taxon>Arthropoda</taxon>
        <taxon>Hexapoda</taxon>
        <taxon>Insecta</taxon>
        <taxon>Pterygota</taxon>
        <taxon>Neoptera</taxon>
        <taxon>Endopterygota</taxon>
        <taxon>Diptera</taxon>
        <taxon>Brachycera</taxon>
        <taxon>Muscomorpha</taxon>
        <taxon>Hippoboscoidea</taxon>
        <taxon>Glossinidae</taxon>
        <taxon>Glossina</taxon>
    </lineage>
</organism>
<dbReference type="Proteomes" id="UP000091820">
    <property type="component" value="Unassembled WGS sequence"/>
</dbReference>
<dbReference type="GO" id="GO:0005576">
    <property type="term" value="C:extracellular region"/>
    <property type="evidence" value="ECO:0007669"/>
    <property type="project" value="UniProtKB-SubCell"/>
</dbReference>
<keyword evidence="3" id="KW-0732">Signal</keyword>
<keyword evidence="6" id="KW-1185">Reference proteome</keyword>
<evidence type="ECO:0000259" key="4">
    <source>
        <dbReference type="Pfam" id="PF15430"/>
    </source>
</evidence>
<dbReference type="VEuPathDB" id="VectorBase:GBRI008185"/>
<protein>
    <submittedName>
        <fullName evidence="5">SVWC domain-containing protein</fullName>
    </submittedName>
</protein>
<evidence type="ECO:0000313" key="5">
    <source>
        <dbReference type="EnsemblMetazoa" id="GBRI008185-PA"/>
    </source>
</evidence>
<sequence length="63" mass="6849">MKFFLLLITTFVIFVFGFAAVSRGDYSNPGNCGSMAASPPCELGDYVNRSGPYPGCCEREIKC</sequence>
<dbReference type="InterPro" id="IPR029277">
    <property type="entry name" value="SVWC_dom"/>
</dbReference>
<reference evidence="5" key="2">
    <citation type="submission" date="2020-05" db="UniProtKB">
        <authorList>
            <consortium name="EnsemblMetazoa"/>
        </authorList>
    </citation>
    <scope>IDENTIFICATION</scope>
    <source>
        <strain evidence="5">IAEA</strain>
    </source>
</reference>
<dbReference type="Pfam" id="PF15430">
    <property type="entry name" value="SVWC"/>
    <property type="match status" value="1"/>
</dbReference>
<reference evidence="6" key="1">
    <citation type="submission" date="2014-03" db="EMBL/GenBank/DDBJ databases">
        <authorList>
            <person name="Aksoy S."/>
            <person name="Warren W."/>
            <person name="Wilson R.K."/>
        </authorList>
    </citation>
    <scope>NUCLEOTIDE SEQUENCE [LARGE SCALE GENOMIC DNA]</scope>
    <source>
        <strain evidence="6">IAEA</strain>
    </source>
</reference>
<evidence type="ECO:0000256" key="3">
    <source>
        <dbReference type="SAM" id="SignalP"/>
    </source>
</evidence>
<feature type="signal peptide" evidence="3">
    <location>
        <begin position="1"/>
        <end position="19"/>
    </location>
</feature>
<feature type="domain" description="Single" evidence="4">
    <location>
        <begin position="31"/>
        <end position="63"/>
    </location>
</feature>
<keyword evidence="2" id="KW-0964">Secreted</keyword>
<comment type="subcellular location">
    <subcellularLocation>
        <location evidence="1">Secreted</location>
    </subcellularLocation>
</comment>
<evidence type="ECO:0000256" key="2">
    <source>
        <dbReference type="ARBA" id="ARBA00022525"/>
    </source>
</evidence>
<evidence type="ECO:0000256" key="1">
    <source>
        <dbReference type="ARBA" id="ARBA00004613"/>
    </source>
</evidence>
<proteinExistence type="predicted"/>
<accession>A0A1A9W6P8</accession>
<feature type="chain" id="PRO_5008400037" evidence="3">
    <location>
        <begin position="20"/>
        <end position="63"/>
    </location>
</feature>